<sequence>MLNCSYRNDLERMVILRCFGSNNYYLERVIFPFELLNFSAPGDAEVEIWSHGIGGPELVETLRSRELNNEESQETNMLLSA</sequence>
<organism evidence="1 2">
    <name type="scientific">Synechococcus lacustris str. Tous</name>
    <dbReference type="NCBI Taxonomy" id="1910958"/>
    <lineage>
        <taxon>Bacteria</taxon>
        <taxon>Bacillati</taxon>
        <taxon>Cyanobacteriota</taxon>
        <taxon>Cyanophyceae</taxon>
        <taxon>Synechococcales</taxon>
        <taxon>Synechococcaceae</taxon>
        <taxon>Synechococcus</taxon>
    </lineage>
</organism>
<keyword evidence="2" id="KW-1185">Reference proteome</keyword>
<dbReference type="Pfam" id="PF08865">
    <property type="entry name" value="DUF1830"/>
    <property type="match status" value="1"/>
</dbReference>
<accession>A0A2P7EFL7</accession>
<proteinExistence type="predicted"/>
<comment type="caution">
    <text evidence="1">The sequence shown here is derived from an EMBL/GenBank/DDBJ whole genome shotgun (WGS) entry which is preliminary data.</text>
</comment>
<gene>
    <name evidence="1" type="ORF">C7K08_05715</name>
</gene>
<dbReference type="AlphaFoldDB" id="A0A2P7EFL7"/>
<dbReference type="InterPro" id="IPR014964">
    <property type="entry name" value="DUF1830"/>
</dbReference>
<evidence type="ECO:0000313" key="1">
    <source>
        <dbReference type="EMBL" id="PSI01909.1"/>
    </source>
</evidence>
<dbReference type="Proteomes" id="UP000240206">
    <property type="component" value="Unassembled WGS sequence"/>
</dbReference>
<dbReference type="EMBL" id="PXVC01000017">
    <property type="protein sequence ID" value="PSI01909.1"/>
    <property type="molecule type" value="Genomic_DNA"/>
</dbReference>
<dbReference type="STRING" id="1910958.BTM30_06780"/>
<name>A0A2P7EFL7_9SYNE</name>
<evidence type="ECO:0000313" key="2">
    <source>
        <dbReference type="Proteomes" id="UP000240206"/>
    </source>
</evidence>
<evidence type="ECO:0008006" key="3">
    <source>
        <dbReference type="Google" id="ProtNLM"/>
    </source>
</evidence>
<protein>
    <recommendedName>
        <fullName evidence="3">DUF1830 domain-containing protein</fullName>
    </recommendedName>
</protein>
<reference evidence="2" key="1">
    <citation type="submission" date="2018-03" db="EMBL/GenBank/DDBJ databases">
        <title>Ecological and genomic features of two cosmopolitan and abundant freshwater picocyanobacteria.</title>
        <authorList>
            <person name="Cabello-Yeves P.J."/>
            <person name="Picazo A."/>
            <person name="Camacho A."/>
            <person name="Callieri C."/>
            <person name="Rosselli R."/>
            <person name="Roda-Garcia J."/>
            <person name="Coutinho F.H."/>
            <person name="Rodriguez-Valera F."/>
        </authorList>
    </citation>
    <scope>NUCLEOTIDE SEQUENCE [LARGE SCALE GENOMIC DNA]</scope>
    <source>
        <strain evidence="2">Tous</strain>
    </source>
</reference>